<dbReference type="InterPro" id="IPR036465">
    <property type="entry name" value="vWFA_dom_sf"/>
</dbReference>
<proteinExistence type="predicted"/>
<dbReference type="CDD" id="cd00198">
    <property type="entry name" value="vWFA"/>
    <property type="match status" value="1"/>
</dbReference>
<dbReference type="Gene3D" id="3.40.50.410">
    <property type="entry name" value="von Willebrand factor, type A domain"/>
    <property type="match status" value="1"/>
</dbReference>
<sequence length="1181" mass="122102">MMFLSPLALCLALLAALPPFLRRGQYPRRTIASTALWQSLAVATTQSVPRWGAPRINMRILLQMFTILALAFALARPVWSPDITLHSGDRHTIILDTSGQSDAAAAQNALQTLRDILPASARPTLITTTHPDTHSAAPHPWDLPAPHTPFLTPDWDAARALAAQLGDAAPLLIGADASGPHIWPLPAAQIAPVIRATLTPNDDGSWDITGTLTPPTSDEITATLTPDDGAGATAFTLTADEKGAFSATLHDLPQHTASTLRLQTAASLPTTFTFRPVQPIPLNMTGAAPALERAFAAAGFQSNADASFTLRVDDTPASQPIAPRTWDTNHPLTAGLDWAGLQLDTATPFAPAADEIPLVQTDTGALLAIGPQHLRLGFDPAASNQAETLPILLAARLAHWLGHEPAARTVELAPQPADTPAPIAPAAPAATSMPALPVSLALWMLAAAVATLLAETALSWRGSTPAQRAARSAAVAALALAAANPAISLPAPRGTVMVTDSAVTPPNTPAITLPARHDPALPLQLAATRNTAALQLETTAPLASLAPTLQTLAAQGIRITAAPPQRANGDTALTQLDLPTAIRTGDTLLLTVMIDAPSATEGTLTLDLNGAAVASTPVSLTAGLNRVDLPTTFDTPGLALLRATLAATGDPQPANNTLLLARTVAPAPRVAVFSPEEAPRDTLAAALRDQGFDAIPLSPGRMPIRPVDWEKYDIAVLANTPAIALQTRQMDLLHDQVQAGKVGLFLLGGPDSFAGGGYLETPLETLSPLSARLPHDAPDVAITFVLDRSGSMTGAVGDRTRIEIARMAVAAAADLIDPTHGQIGIVTFGSDAEVLLPLGTVPDAATITQVLAQMQPGGGTNIYPGLSLGLDQLAGSTAGARHIVVMTDGMSEPADFPGLLARAAAEGVTVSAIALGSTSETNIAADIAALGNGRFFNTADFDALPSILAQEAIMLMGDVVEEGTFPVITTPAATDFLGALPPPHPITGFAQTSLKPEATALWLADRAGDDPAPLLAHWRVGAGQVAALATAATGSTAAAWTAGWHTQGLTPALLGRTLRQLAPTPPDAITITQTGDRIDLTGPAGTTRIIPPAGAPNPMPFTWGDSTIQLPLRYSAALNADHQTAAITAFIATLPTVAPRAGTPFALGPALIGATLLALVLLWLILPLRSRWRPTFRKPAP</sequence>
<dbReference type="AlphaFoldDB" id="A0A1W6P2X8"/>
<dbReference type="InterPro" id="IPR029062">
    <property type="entry name" value="Class_I_gatase-like"/>
</dbReference>
<dbReference type="OrthoDB" id="5294005at2"/>
<dbReference type="RefSeq" id="WP_085787426.1">
    <property type="nucleotide sequence ID" value="NZ_CP019938.1"/>
</dbReference>
<dbReference type="PANTHER" id="PTHR37947:SF2">
    <property type="entry name" value="VON WILLEBRAND FACTOR TYPE A"/>
    <property type="match status" value="1"/>
</dbReference>
<protein>
    <submittedName>
        <fullName evidence="3">Ca-activated chloride channel like protein</fullName>
    </submittedName>
</protein>
<keyword evidence="1" id="KW-0812">Transmembrane</keyword>
<dbReference type="KEGG" id="kro:BVG79_p1000034"/>
<dbReference type="EMBL" id="CP019938">
    <property type="protein sequence ID" value="ARO15836.1"/>
    <property type="molecule type" value="Genomic_DNA"/>
</dbReference>
<feature type="domain" description="VWFA" evidence="2">
    <location>
        <begin position="781"/>
        <end position="952"/>
    </location>
</feature>
<organism evidence="3 4">
    <name type="scientific">Ketogulonicigenium robustum</name>
    <dbReference type="NCBI Taxonomy" id="92947"/>
    <lineage>
        <taxon>Bacteria</taxon>
        <taxon>Pseudomonadati</taxon>
        <taxon>Pseudomonadota</taxon>
        <taxon>Alphaproteobacteria</taxon>
        <taxon>Rhodobacterales</taxon>
        <taxon>Roseobacteraceae</taxon>
        <taxon>Ketogulonicigenium</taxon>
    </lineage>
</organism>
<keyword evidence="1" id="KW-1133">Transmembrane helix</keyword>
<evidence type="ECO:0000259" key="2">
    <source>
        <dbReference type="PROSITE" id="PS50234"/>
    </source>
</evidence>
<feature type="transmembrane region" description="Helical" evidence="1">
    <location>
        <begin position="1145"/>
        <end position="1168"/>
    </location>
</feature>
<dbReference type="Pfam" id="PF00092">
    <property type="entry name" value="VWA"/>
    <property type="match status" value="1"/>
</dbReference>
<dbReference type="InterPro" id="IPR002035">
    <property type="entry name" value="VWF_A"/>
</dbReference>
<gene>
    <name evidence="3" type="primary">yfbK</name>
    <name evidence="3" type="ORF">BVG79_p1000034</name>
</gene>
<feature type="transmembrane region" description="Helical" evidence="1">
    <location>
        <begin position="60"/>
        <end position="79"/>
    </location>
</feature>
<dbReference type="SUPFAM" id="SSF52317">
    <property type="entry name" value="Class I glutamine amidotransferase-like"/>
    <property type="match status" value="1"/>
</dbReference>
<keyword evidence="4" id="KW-1185">Reference proteome</keyword>
<geneLocation type="plasmid" evidence="3">
    <name>unnamed1</name>
</geneLocation>
<reference evidence="3 4" key="1">
    <citation type="submission" date="2017-02" db="EMBL/GenBank/DDBJ databases">
        <title>Ketogulonicigenium robustum SPU B003 Genome sequencing and assembly.</title>
        <authorList>
            <person name="Li Y."/>
            <person name="Liu L."/>
            <person name="Wang C."/>
            <person name="Zhang M."/>
            <person name="Zhang T."/>
            <person name="Zhang Y."/>
        </authorList>
    </citation>
    <scope>NUCLEOTIDE SEQUENCE [LARGE SCALE GENOMIC DNA]</scope>
    <source>
        <strain evidence="3 4">SPU_B003</strain>
        <plasmid evidence="3 4">unnamed1</plasmid>
    </source>
</reference>
<dbReference type="PANTHER" id="PTHR37947">
    <property type="entry name" value="BLL2462 PROTEIN"/>
    <property type="match status" value="1"/>
</dbReference>
<accession>A0A1W6P2X8</accession>
<evidence type="ECO:0000313" key="4">
    <source>
        <dbReference type="Proteomes" id="UP000242447"/>
    </source>
</evidence>
<dbReference type="PROSITE" id="PS50234">
    <property type="entry name" value="VWFA"/>
    <property type="match status" value="1"/>
</dbReference>
<dbReference type="SMART" id="SM00327">
    <property type="entry name" value="VWA"/>
    <property type="match status" value="1"/>
</dbReference>
<dbReference type="SUPFAM" id="SSF53300">
    <property type="entry name" value="vWA-like"/>
    <property type="match status" value="1"/>
</dbReference>
<evidence type="ECO:0000256" key="1">
    <source>
        <dbReference type="SAM" id="Phobius"/>
    </source>
</evidence>
<keyword evidence="1" id="KW-0472">Membrane</keyword>
<keyword evidence="3" id="KW-0614">Plasmid</keyword>
<name>A0A1W6P2X8_9RHOB</name>
<evidence type="ECO:0000313" key="3">
    <source>
        <dbReference type="EMBL" id="ARO15836.1"/>
    </source>
</evidence>
<dbReference type="Proteomes" id="UP000242447">
    <property type="component" value="Plasmid unnamed1"/>
</dbReference>